<evidence type="ECO:0000313" key="1">
    <source>
        <dbReference type="EMBL" id="EUA70798.1"/>
    </source>
</evidence>
<dbReference type="AlphaFoldDB" id="X8DSY4"/>
<comment type="caution">
    <text evidence="1">The sequence shown here is derived from an EMBL/GenBank/DDBJ whole genome shotgun (WGS) entry which is preliminary data.</text>
</comment>
<organism evidence="1 2">
    <name type="scientific">Mycobacteroides abscessus subsp. bolletii 1513</name>
    <dbReference type="NCBI Taxonomy" id="1299321"/>
    <lineage>
        <taxon>Bacteria</taxon>
        <taxon>Bacillati</taxon>
        <taxon>Actinomycetota</taxon>
        <taxon>Actinomycetes</taxon>
        <taxon>Mycobacteriales</taxon>
        <taxon>Mycobacteriaceae</taxon>
        <taxon>Mycobacteroides</taxon>
        <taxon>Mycobacteroides abscessus</taxon>
    </lineage>
</organism>
<dbReference type="PATRIC" id="fig|1299321.3.peg.1752"/>
<accession>X8DSY4</accession>
<dbReference type="Proteomes" id="UP000023351">
    <property type="component" value="Unassembled WGS sequence"/>
</dbReference>
<protein>
    <submittedName>
        <fullName evidence="1">Uncharacterized protein</fullName>
    </submittedName>
</protein>
<dbReference type="EMBL" id="JAOJ01000002">
    <property type="protein sequence ID" value="EUA70798.1"/>
    <property type="molecule type" value="Genomic_DNA"/>
</dbReference>
<proteinExistence type="predicted"/>
<name>X8DSY4_9MYCO</name>
<evidence type="ECO:0000313" key="2">
    <source>
        <dbReference type="Proteomes" id="UP000023351"/>
    </source>
</evidence>
<gene>
    <name evidence="1" type="ORF">I540_1822</name>
</gene>
<sequence length="38" mass="4321">MAATGPPSTQYLNLPQWLTRALLRKWVNGSKLTPQRLI</sequence>
<reference evidence="1 2" key="1">
    <citation type="submission" date="2013-12" db="EMBL/GenBank/DDBJ databases">
        <authorList>
            <person name="Zelazny A."/>
            <person name="Olivier K."/>
            <person name="Holland S."/>
            <person name="Lenaerts A."/>
            <person name="Ordway D."/>
            <person name="DeGroote M.A."/>
            <person name="Parker T."/>
            <person name="Sizemore C."/>
            <person name="Tallon L.J."/>
            <person name="Sadzewicz L.K."/>
            <person name="Sengamalay N."/>
            <person name="Fraser C.M."/>
            <person name="Hine E."/>
            <person name="Shefchek K.A."/>
            <person name="Das S.P."/>
            <person name="Tettelin H."/>
        </authorList>
    </citation>
    <scope>NUCLEOTIDE SEQUENCE [LARGE SCALE GENOMIC DNA]</scope>
    <source>
        <strain evidence="1 2">1513</strain>
    </source>
</reference>